<dbReference type="InterPro" id="IPR029063">
    <property type="entry name" value="SAM-dependent_MTases_sf"/>
</dbReference>
<name>A0ABN3R0V5_9ACTN</name>
<organism evidence="1 2">
    <name type="scientific">Actinomadura fulvescens</name>
    <dbReference type="NCBI Taxonomy" id="46160"/>
    <lineage>
        <taxon>Bacteria</taxon>
        <taxon>Bacillati</taxon>
        <taxon>Actinomycetota</taxon>
        <taxon>Actinomycetes</taxon>
        <taxon>Streptosporangiales</taxon>
        <taxon>Thermomonosporaceae</taxon>
        <taxon>Actinomadura</taxon>
    </lineage>
</organism>
<comment type="caution">
    <text evidence="1">The sequence shown here is derived from an EMBL/GenBank/DDBJ whole genome shotgun (WGS) entry which is preliminary data.</text>
</comment>
<keyword evidence="2" id="KW-1185">Reference proteome</keyword>
<evidence type="ECO:0000313" key="1">
    <source>
        <dbReference type="EMBL" id="GAA2640006.1"/>
    </source>
</evidence>
<protein>
    <recommendedName>
        <fullName evidence="3">SAM-dependent methyltransferase</fullName>
    </recommendedName>
</protein>
<evidence type="ECO:0008006" key="3">
    <source>
        <dbReference type="Google" id="ProtNLM"/>
    </source>
</evidence>
<dbReference type="EMBL" id="BAAATD010000033">
    <property type="protein sequence ID" value="GAA2640006.1"/>
    <property type="molecule type" value="Genomic_DNA"/>
</dbReference>
<accession>A0ABN3R0V5</accession>
<dbReference type="Proteomes" id="UP001501509">
    <property type="component" value="Unassembled WGS sequence"/>
</dbReference>
<gene>
    <name evidence="1" type="ORF">GCM10010411_95410</name>
</gene>
<sequence length="222" mass="24354">MAGMARDWADWHRQYDEPDSSVARRLSTVRLRICAALDRAPAGRIQLVSVCAGEAREVIPVLRDHERGPDVTARLLELDPRIAAVAAEAADDLPGVQVVEDDAALTDNYEGAVPADVVVLSGVFGNLTERSIERTISCLPQLCARNATVIWTRHRRSPEAIPCVQRWFSRHGFEELISSVPDGTGLCVGVHTFRGDPKPLRPGILMFTFADGRTADHWPATP</sequence>
<evidence type="ECO:0000313" key="2">
    <source>
        <dbReference type="Proteomes" id="UP001501509"/>
    </source>
</evidence>
<reference evidence="1 2" key="1">
    <citation type="journal article" date="2019" name="Int. J. Syst. Evol. Microbiol.">
        <title>The Global Catalogue of Microorganisms (GCM) 10K type strain sequencing project: providing services to taxonomists for standard genome sequencing and annotation.</title>
        <authorList>
            <consortium name="The Broad Institute Genomics Platform"/>
            <consortium name="The Broad Institute Genome Sequencing Center for Infectious Disease"/>
            <person name="Wu L."/>
            <person name="Ma J."/>
        </authorList>
    </citation>
    <scope>NUCLEOTIDE SEQUENCE [LARGE SCALE GENOMIC DNA]</scope>
    <source>
        <strain evidence="1 2">JCM 6833</strain>
    </source>
</reference>
<proteinExistence type="predicted"/>
<dbReference type="Gene3D" id="3.40.50.150">
    <property type="entry name" value="Vaccinia Virus protein VP39"/>
    <property type="match status" value="1"/>
</dbReference>
<dbReference type="SUPFAM" id="SSF53335">
    <property type="entry name" value="S-adenosyl-L-methionine-dependent methyltransferases"/>
    <property type="match status" value="1"/>
</dbReference>